<sequence>MDSVSTPKTLFPTAGPVVTVQVQALLLMRALVEYAKGEVTVVPTHPETTAFSGADGATVN</sequence>
<evidence type="ECO:0000313" key="2">
    <source>
        <dbReference type="Proteomes" id="UP000248724"/>
    </source>
</evidence>
<protein>
    <submittedName>
        <fullName evidence="1">Uncharacterized protein</fullName>
    </submittedName>
</protein>
<accession>A0A2W5Z8N4</accession>
<dbReference type="AlphaFoldDB" id="A0A2W5Z8N4"/>
<dbReference type="EMBL" id="QHBU01000153">
    <property type="protein sequence ID" value="PZR80377.1"/>
    <property type="molecule type" value="Genomic_DNA"/>
</dbReference>
<evidence type="ECO:0000313" key="1">
    <source>
        <dbReference type="EMBL" id="PZR80377.1"/>
    </source>
</evidence>
<gene>
    <name evidence="1" type="ORF">DLM65_08040</name>
</gene>
<comment type="caution">
    <text evidence="1">The sequence shown here is derived from an EMBL/GenBank/DDBJ whole genome shotgun (WGS) entry which is preliminary data.</text>
</comment>
<organism evidence="1 2">
    <name type="scientific">Candidatus Aeolococcus gillhamiae</name>
    <dbReference type="NCBI Taxonomy" id="3127015"/>
    <lineage>
        <taxon>Bacteria</taxon>
        <taxon>Bacillati</taxon>
        <taxon>Candidatus Dormiibacterota</taxon>
        <taxon>Candidatus Dormibacteria</taxon>
        <taxon>Candidatus Aeolococcales</taxon>
        <taxon>Candidatus Aeolococcaceae</taxon>
        <taxon>Candidatus Aeolococcus</taxon>
    </lineage>
</organism>
<name>A0A2W5Z8N4_9BACT</name>
<proteinExistence type="predicted"/>
<dbReference type="Proteomes" id="UP000248724">
    <property type="component" value="Unassembled WGS sequence"/>
</dbReference>
<reference evidence="1 2" key="1">
    <citation type="journal article" date="2017" name="Nature">
        <title>Atmospheric trace gases support primary production in Antarctic desert surface soil.</title>
        <authorList>
            <person name="Ji M."/>
            <person name="Greening C."/>
            <person name="Vanwonterghem I."/>
            <person name="Carere C.R."/>
            <person name="Bay S.K."/>
            <person name="Steen J.A."/>
            <person name="Montgomery K."/>
            <person name="Lines T."/>
            <person name="Beardall J."/>
            <person name="van Dorst J."/>
            <person name="Snape I."/>
            <person name="Stott M.B."/>
            <person name="Hugenholtz P."/>
            <person name="Ferrari B.C."/>
        </authorList>
    </citation>
    <scope>NUCLEOTIDE SEQUENCE [LARGE SCALE GENOMIC DNA]</scope>
    <source>
        <strain evidence="1">RRmetagenome_bin12</strain>
    </source>
</reference>